<dbReference type="InterPro" id="IPR000792">
    <property type="entry name" value="Tscrpt_reg_LuxR_C"/>
</dbReference>
<dbReference type="Pfam" id="PF00196">
    <property type="entry name" value="GerE"/>
    <property type="match status" value="1"/>
</dbReference>
<accession>A0ABT8KD26</accession>
<feature type="compositionally biased region" description="Basic and acidic residues" evidence="1">
    <location>
        <begin position="11"/>
        <end position="25"/>
    </location>
</feature>
<sequence>MFLTPTPPGRPFDKGHRSPDTRSADPDAAVIAVRERQARDAFRHLTEGVSVDVIGPRLSGRSTIVDRVERLCAGAGMSTLTVSGVADALPYDGVRAALARAGAGQPAAPVPSSALVQRLGELGVRAILVDDADLLDAASWSAVRLAHRAFGITLLVTTAPVNGRPARSTAEVAGASAHLRLEPLDGSAVHDLLQAHLGGQVAPSLVGGVLMKSGGLVGVACALVRASIGTGRARQGDGAGLDAVEPWDDGLAAVYGALLSDLDPMEVDAVELLATIGTVEVEAAARLVGGELLERLESAGRVQMFTPHGVPLVAVNPPGLADFFARSTPGIRRRRIMAAMAAHGAEAGRIAIDPRATATPEPAGDDQLPFIARMFSETGAARLQRALTRWNSAPSVHTALPVITLGLGRSGDRHLLDRVIAGTPIDECAPRDELTFRYLRSRWAVQVSPEPAEAEAALVGGCAGSFRFRDALTALLIALRIERTGISTAALDELTELSRGDGANGQLARLALAFALSCGGDAEEALRLLPADDADGSELLIAHLQVGRGLALCAAGRFVEASTWASLHVDASVAGGERIALAGHAYVAVLSAAAMGQLDKALATAKLAISLGASAGCLLFDTDRALLNLTSIIALQLGKDAAAESFAAHARSLRGGSDALPFNAPGFVEAARQLHRGSPAKAAAMQRVLADDLHGRGLTFAADFATMLSLNAEFDRDLAARFRERGEVLGGARYLAYLDGRSALERQDADGLLDSVRRLRAHGARDEALMLATHARRILRDNGRNEEAEAAAAEISALLEAGASGATELGRTRLELTSRELELVRLVGAGLSNADIAAHLHISVRTVDTHLRNIRKKAGASSRDDLGMLATGD</sequence>
<feature type="compositionally biased region" description="Pro residues" evidence="1">
    <location>
        <begin position="1"/>
        <end position="10"/>
    </location>
</feature>
<dbReference type="InterPro" id="IPR036388">
    <property type="entry name" value="WH-like_DNA-bd_sf"/>
</dbReference>
<dbReference type="PRINTS" id="PR00038">
    <property type="entry name" value="HTHLUXR"/>
</dbReference>
<dbReference type="Gene3D" id="1.10.10.10">
    <property type="entry name" value="Winged helix-like DNA-binding domain superfamily/Winged helix DNA-binding domain"/>
    <property type="match status" value="1"/>
</dbReference>
<protein>
    <submittedName>
        <fullName evidence="3">LuxR C-terminal-related transcriptional regulator</fullName>
    </submittedName>
</protein>
<reference evidence="3" key="1">
    <citation type="submission" date="2023-06" db="EMBL/GenBank/DDBJ databases">
        <title>MT1 and MT2 Draft Genomes of Novel Species.</title>
        <authorList>
            <person name="Venkateswaran K."/>
        </authorList>
    </citation>
    <scope>NUCLEOTIDE SEQUENCE</scope>
    <source>
        <strain evidence="3">F6_8S_P_1B</strain>
    </source>
</reference>
<dbReference type="InterPro" id="IPR016032">
    <property type="entry name" value="Sig_transdc_resp-reg_C-effctor"/>
</dbReference>
<proteinExistence type="predicted"/>
<dbReference type="PROSITE" id="PS50043">
    <property type="entry name" value="HTH_LUXR_2"/>
    <property type="match status" value="1"/>
</dbReference>
<dbReference type="SMART" id="SM00421">
    <property type="entry name" value="HTH_LUXR"/>
    <property type="match status" value="1"/>
</dbReference>
<dbReference type="CDD" id="cd06170">
    <property type="entry name" value="LuxR_C_like"/>
    <property type="match status" value="1"/>
</dbReference>
<keyword evidence="4" id="KW-1185">Reference proteome</keyword>
<evidence type="ECO:0000313" key="3">
    <source>
        <dbReference type="EMBL" id="MDN4615365.1"/>
    </source>
</evidence>
<evidence type="ECO:0000313" key="4">
    <source>
        <dbReference type="Proteomes" id="UP001174208"/>
    </source>
</evidence>
<dbReference type="SUPFAM" id="SSF46894">
    <property type="entry name" value="C-terminal effector domain of the bipartite response regulators"/>
    <property type="match status" value="1"/>
</dbReference>
<gene>
    <name evidence="3" type="ORF">P5G50_13000</name>
</gene>
<dbReference type="EMBL" id="JAROCF010000001">
    <property type="protein sequence ID" value="MDN4615365.1"/>
    <property type="molecule type" value="Genomic_DNA"/>
</dbReference>
<feature type="domain" description="HTH luxR-type" evidence="2">
    <location>
        <begin position="809"/>
        <end position="873"/>
    </location>
</feature>
<name>A0ABT8KD26_9MICO</name>
<dbReference type="RefSeq" id="WP_301208448.1">
    <property type="nucleotide sequence ID" value="NZ_JAROCF010000001.1"/>
</dbReference>
<organism evidence="3 4">
    <name type="scientific">Leifsonia williamsii</name>
    <dbReference type="NCBI Taxonomy" id="3035919"/>
    <lineage>
        <taxon>Bacteria</taxon>
        <taxon>Bacillati</taxon>
        <taxon>Actinomycetota</taxon>
        <taxon>Actinomycetes</taxon>
        <taxon>Micrococcales</taxon>
        <taxon>Microbacteriaceae</taxon>
        <taxon>Leifsonia</taxon>
    </lineage>
</organism>
<comment type="caution">
    <text evidence="3">The sequence shown here is derived from an EMBL/GenBank/DDBJ whole genome shotgun (WGS) entry which is preliminary data.</text>
</comment>
<dbReference type="PROSITE" id="PS00622">
    <property type="entry name" value="HTH_LUXR_1"/>
    <property type="match status" value="1"/>
</dbReference>
<evidence type="ECO:0000256" key="1">
    <source>
        <dbReference type="SAM" id="MobiDB-lite"/>
    </source>
</evidence>
<dbReference type="Proteomes" id="UP001174208">
    <property type="component" value="Unassembled WGS sequence"/>
</dbReference>
<feature type="region of interest" description="Disordered" evidence="1">
    <location>
        <begin position="1"/>
        <end position="26"/>
    </location>
</feature>
<evidence type="ECO:0000259" key="2">
    <source>
        <dbReference type="PROSITE" id="PS50043"/>
    </source>
</evidence>